<dbReference type="Proteomes" id="UP000053676">
    <property type="component" value="Unassembled WGS sequence"/>
</dbReference>
<evidence type="ECO:0000313" key="1">
    <source>
        <dbReference type="EMBL" id="ETN86726.1"/>
    </source>
</evidence>
<dbReference type="EMBL" id="KI657504">
    <property type="protein sequence ID" value="ETN86726.1"/>
    <property type="molecule type" value="Genomic_DNA"/>
</dbReference>
<keyword evidence="2" id="KW-1185">Reference proteome</keyword>
<evidence type="ECO:0008006" key="3">
    <source>
        <dbReference type="Google" id="ProtNLM"/>
    </source>
</evidence>
<accession>W2U065</accession>
<dbReference type="AlphaFoldDB" id="W2U065"/>
<proteinExistence type="predicted"/>
<dbReference type="KEGG" id="nai:NECAME_16169"/>
<reference evidence="2" key="1">
    <citation type="journal article" date="2014" name="Nat. Genet.">
        <title>Genome of the human hookworm Necator americanus.</title>
        <authorList>
            <person name="Tang Y.T."/>
            <person name="Gao X."/>
            <person name="Rosa B.A."/>
            <person name="Abubucker S."/>
            <person name="Hallsworth-Pepin K."/>
            <person name="Martin J."/>
            <person name="Tyagi R."/>
            <person name="Heizer E."/>
            <person name="Zhang X."/>
            <person name="Bhonagiri-Palsikar V."/>
            <person name="Minx P."/>
            <person name="Warren W.C."/>
            <person name="Wang Q."/>
            <person name="Zhan B."/>
            <person name="Hotez P.J."/>
            <person name="Sternberg P.W."/>
            <person name="Dougall A."/>
            <person name="Gaze S.T."/>
            <person name="Mulvenna J."/>
            <person name="Sotillo J."/>
            <person name="Ranganathan S."/>
            <person name="Rabelo E.M."/>
            <person name="Wilson R.K."/>
            <person name="Felgner P.L."/>
            <person name="Bethony J."/>
            <person name="Hawdon J.M."/>
            <person name="Gasser R.B."/>
            <person name="Loukas A."/>
            <person name="Mitreva M."/>
        </authorList>
    </citation>
    <scope>NUCLEOTIDE SEQUENCE [LARGE SCALE GENOMIC DNA]</scope>
</reference>
<evidence type="ECO:0000313" key="2">
    <source>
        <dbReference type="Proteomes" id="UP000053676"/>
    </source>
</evidence>
<organism evidence="1 2">
    <name type="scientific">Necator americanus</name>
    <name type="common">Human hookworm</name>
    <dbReference type="NCBI Taxonomy" id="51031"/>
    <lineage>
        <taxon>Eukaryota</taxon>
        <taxon>Metazoa</taxon>
        <taxon>Ecdysozoa</taxon>
        <taxon>Nematoda</taxon>
        <taxon>Chromadorea</taxon>
        <taxon>Rhabditida</taxon>
        <taxon>Rhabditina</taxon>
        <taxon>Rhabditomorpha</taxon>
        <taxon>Strongyloidea</taxon>
        <taxon>Ancylostomatidae</taxon>
        <taxon>Bunostominae</taxon>
        <taxon>Necator</taxon>
    </lineage>
</organism>
<gene>
    <name evidence="1" type="ORF">NECAME_16169</name>
</gene>
<protein>
    <recommendedName>
        <fullName evidence="3">SCP2 domain-containing protein</fullName>
    </recommendedName>
</protein>
<sequence>MANDSIYHDLTTYAYNKYRNSDFQPDTNILLSIRVKEEDGKEYTHVMTGKRESENVNVLVFENKGSTLVFAKTTDQEAMLTILARCKIVGDKPKLSNFLKQFFKD</sequence>
<name>W2U065_NECAM</name>